<keyword evidence="1" id="KW-0479">Metal-binding</keyword>
<dbReference type="InterPro" id="IPR050248">
    <property type="entry name" value="Polysacc_deacetylase_ArnD"/>
</dbReference>
<keyword evidence="5" id="KW-1185">Reference proteome</keyword>
<evidence type="ECO:0000259" key="3">
    <source>
        <dbReference type="PROSITE" id="PS51677"/>
    </source>
</evidence>
<dbReference type="Gene3D" id="3.20.20.370">
    <property type="entry name" value="Glycoside hydrolase/deacetylase"/>
    <property type="match status" value="1"/>
</dbReference>
<dbReference type="SUPFAM" id="SSF88713">
    <property type="entry name" value="Glycoside hydrolase/deacetylase"/>
    <property type="match status" value="1"/>
</dbReference>
<sequence>MERIGVICWLLFLLAIQSKAQEISAEHYTSIHRALVRGDSTQKNISLVFTGDQFADGGSYLHQLLKKEKISASFFFTGNFYRNPKFNRLIKKLVRNGHYLGAHSNKHLLYCDWTQRDSLLVTQEEFSVDLLENYWEMAKYGIERKDAPYFLPPYEWYNNTIATWTQELGFTLVNMTHGTLSHADYTTPNHNNYRSSKIILESIIDYEERNCRGLNGFLLLVHIGTDPARTDKFYHYLPSLIAHLKNKGYQFTTVTQLLPQH</sequence>
<name>A0ABW5VJF5_9FLAO</name>
<protein>
    <submittedName>
        <fullName evidence="4">Polysaccharide deacetylase family protein</fullName>
    </submittedName>
</protein>
<evidence type="ECO:0000256" key="1">
    <source>
        <dbReference type="ARBA" id="ARBA00022723"/>
    </source>
</evidence>
<dbReference type="Pfam" id="PF01522">
    <property type="entry name" value="Polysacc_deac_1"/>
    <property type="match status" value="1"/>
</dbReference>
<dbReference type="EMBL" id="JBHUOK010000032">
    <property type="protein sequence ID" value="MFD2791054.1"/>
    <property type="molecule type" value="Genomic_DNA"/>
</dbReference>
<dbReference type="InterPro" id="IPR011330">
    <property type="entry name" value="Glyco_hydro/deAcase_b/a-brl"/>
</dbReference>
<organism evidence="4 5">
    <name type="scientific">Arenibacter antarcticus</name>
    <dbReference type="NCBI Taxonomy" id="2040469"/>
    <lineage>
        <taxon>Bacteria</taxon>
        <taxon>Pseudomonadati</taxon>
        <taxon>Bacteroidota</taxon>
        <taxon>Flavobacteriia</taxon>
        <taxon>Flavobacteriales</taxon>
        <taxon>Flavobacteriaceae</taxon>
        <taxon>Arenibacter</taxon>
    </lineage>
</organism>
<dbReference type="PANTHER" id="PTHR10587:SF133">
    <property type="entry name" value="CHITIN DEACETYLASE 1-RELATED"/>
    <property type="match status" value="1"/>
</dbReference>
<feature type="domain" description="NodB homology" evidence="3">
    <location>
        <begin position="43"/>
        <end position="252"/>
    </location>
</feature>
<gene>
    <name evidence="4" type="ORF">ACFS1K_14860</name>
</gene>
<evidence type="ECO:0000313" key="4">
    <source>
        <dbReference type="EMBL" id="MFD2791054.1"/>
    </source>
</evidence>
<dbReference type="PANTHER" id="PTHR10587">
    <property type="entry name" value="GLYCOSYL TRANSFERASE-RELATED"/>
    <property type="match status" value="1"/>
</dbReference>
<dbReference type="InterPro" id="IPR002509">
    <property type="entry name" value="NODB_dom"/>
</dbReference>
<evidence type="ECO:0000313" key="5">
    <source>
        <dbReference type="Proteomes" id="UP001597532"/>
    </source>
</evidence>
<accession>A0ABW5VJF5</accession>
<comment type="caution">
    <text evidence="4">The sequence shown here is derived from an EMBL/GenBank/DDBJ whole genome shotgun (WGS) entry which is preliminary data.</text>
</comment>
<dbReference type="PROSITE" id="PS51677">
    <property type="entry name" value="NODB"/>
    <property type="match status" value="1"/>
</dbReference>
<keyword evidence="2" id="KW-0378">Hydrolase</keyword>
<reference evidence="5" key="1">
    <citation type="journal article" date="2019" name="Int. J. Syst. Evol. Microbiol.">
        <title>The Global Catalogue of Microorganisms (GCM) 10K type strain sequencing project: providing services to taxonomists for standard genome sequencing and annotation.</title>
        <authorList>
            <consortium name="The Broad Institute Genomics Platform"/>
            <consortium name="The Broad Institute Genome Sequencing Center for Infectious Disease"/>
            <person name="Wu L."/>
            <person name="Ma J."/>
        </authorList>
    </citation>
    <scope>NUCLEOTIDE SEQUENCE [LARGE SCALE GENOMIC DNA]</scope>
    <source>
        <strain evidence="5">KCTC 52924</strain>
    </source>
</reference>
<dbReference type="Proteomes" id="UP001597532">
    <property type="component" value="Unassembled WGS sequence"/>
</dbReference>
<dbReference type="RefSeq" id="WP_251806261.1">
    <property type="nucleotide sequence ID" value="NZ_CP166679.1"/>
</dbReference>
<proteinExistence type="predicted"/>
<evidence type="ECO:0000256" key="2">
    <source>
        <dbReference type="ARBA" id="ARBA00022801"/>
    </source>
</evidence>